<reference evidence="3 4" key="1">
    <citation type="journal article" date="2019" name="Commun. Biol.">
        <title>The bagworm genome reveals a unique fibroin gene that provides high tensile strength.</title>
        <authorList>
            <person name="Kono N."/>
            <person name="Nakamura H."/>
            <person name="Ohtoshi R."/>
            <person name="Tomita M."/>
            <person name="Numata K."/>
            <person name="Arakawa K."/>
        </authorList>
    </citation>
    <scope>NUCLEOTIDE SEQUENCE [LARGE SCALE GENOMIC DNA]</scope>
</reference>
<evidence type="ECO:0000313" key="3">
    <source>
        <dbReference type="EMBL" id="GBP75402.1"/>
    </source>
</evidence>
<accession>A0A4C1YKL4</accession>
<dbReference type="Proteomes" id="UP000299102">
    <property type="component" value="Unassembled WGS sequence"/>
</dbReference>
<comment type="caution">
    <text evidence="3">The sequence shown here is derived from an EMBL/GenBank/DDBJ whole genome shotgun (WGS) entry which is preliminary data.</text>
</comment>
<protein>
    <recommendedName>
        <fullName evidence="5">Secreted protein</fullName>
    </recommendedName>
</protein>
<dbReference type="EMBL" id="BGZK01001248">
    <property type="protein sequence ID" value="GBP75402.1"/>
    <property type="molecule type" value="Genomic_DNA"/>
</dbReference>
<keyword evidence="2" id="KW-0732">Signal</keyword>
<feature type="region of interest" description="Disordered" evidence="1">
    <location>
        <begin position="165"/>
        <end position="187"/>
    </location>
</feature>
<evidence type="ECO:0008006" key="5">
    <source>
        <dbReference type="Google" id="ProtNLM"/>
    </source>
</evidence>
<name>A0A4C1YKL4_EUMVA</name>
<evidence type="ECO:0000313" key="4">
    <source>
        <dbReference type="Proteomes" id="UP000299102"/>
    </source>
</evidence>
<evidence type="ECO:0000256" key="1">
    <source>
        <dbReference type="SAM" id="MobiDB-lite"/>
    </source>
</evidence>
<keyword evidence="4" id="KW-1185">Reference proteome</keyword>
<feature type="chain" id="PRO_5020039124" description="Secreted protein" evidence="2">
    <location>
        <begin position="21"/>
        <end position="217"/>
    </location>
</feature>
<evidence type="ECO:0000256" key="2">
    <source>
        <dbReference type="SAM" id="SignalP"/>
    </source>
</evidence>
<gene>
    <name evidence="3" type="ORF">EVAR_54495_1</name>
</gene>
<feature type="signal peptide" evidence="2">
    <location>
        <begin position="1"/>
        <end position="20"/>
    </location>
</feature>
<sequence>MGYWWRSCPVLLSSFFCGAPESVETPPAGKNFTVANFPHKTAPAYNQTCVRGDPATLKGAGGQGGVQAVPSDGRIRSVTCGIGGDDGGEPRRIVHAFGAPEWLASITPKTDPKRSKRRTFPVRAGRVRGQLRLAKSLPSLHSSSVSSKINNRQIDDFKLLWRARQGASGRGRGPRRRRCSPVGESPQTRPDFYSVSWCANAIGITHIGGMIEPSPLS</sequence>
<proteinExistence type="predicted"/>
<organism evidence="3 4">
    <name type="scientific">Eumeta variegata</name>
    <name type="common">Bagworm moth</name>
    <name type="synonym">Eumeta japonica</name>
    <dbReference type="NCBI Taxonomy" id="151549"/>
    <lineage>
        <taxon>Eukaryota</taxon>
        <taxon>Metazoa</taxon>
        <taxon>Ecdysozoa</taxon>
        <taxon>Arthropoda</taxon>
        <taxon>Hexapoda</taxon>
        <taxon>Insecta</taxon>
        <taxon>Pterygota</taxon>
        <taxon>Neoptera</taxon>
        <taxon>Endopterygota</taxon>
        <taxon>Lepidoptera</taxon>
        <taxon>Glossata</taxon>
        <taxon>Ditrysia</taxon>
        <taxon>Tineoidea</taxon>
        <taxon>Psychidae</taxon>
        <taxon>Oiketicinae</taxon>
        <taxon>Eumeta</taxon>
    </lineage>
</organism>
<dbReference type="AlphaFoldDB" id="A0A4C1YKL4"/>